<evidence type="ECO:0000256" key="5">
    <source>
        <dbReference type="ARBA" id="ARBA00049360"/>
    </source>
</evidence>
<dbReference type="SMART" id="SM00382">
    <property type="entry name" value="AAA"/>
    <property type="match status" value="1"/>
</dbReference>
<dbReference type="InterPro" id="IPR003959">
    <property type="entry name" value="ATPase_AAA_core"/>
</dbReference>
<dbReference type="Gene3D" id="6.10.280.40">
    <property type="match status" value="1"/>
</dbReference>
<gene>
    <name evidence="8" type="ORF">PHJA_000684200</name>
</gene>
<dbReference type="SUPFAM" id="SSF52540">
    <property type="entry name" value="P-loop containing nucleoside triphosphate hydrolases"/>
    <property type="match status" value="1"/>
</dbReference>
<sequence>MDYVWGLFGPEISSFMFTIATIQSLIPNQLKSIVDRLWHKLLSYFCNAYIHITFDEYSSGCNGRSKAYAAIETYLTSNISAHAESLKAYMPDGTRRVALSMDDDEEVFDFYNGVRVSWVRTTTYPKSNIISYGARQEVRRAYIMSLRKEHRDVIIGSYLSHVVSEGRAMAKRNRRQRLYTNVCSGDSFSWGDDVEDKLMWRHVSFEHPATFDTLAMDPDRKKDIVDDLIEFTQSREYYRKIGKPWKRGYLLYGPPGTGKSTMIAAMANFLHYDVYDLELTAIKNNTHLRKLMIEISKRAIVVIEDIDCSLHITRKRKNNADEKDESDDEEDEEDEKDLKKSSDDDEDDEKSKVTLSGLLNFMDGLWSASGGERVFVFTTNYVEKLDPALIRRGRMDKHIEMSYCGFEAFKALANNYLKVGPSHDEKFDEIRELLEGNIKVSPADVADQLMPKSPDMSTDECLDNLIAALKKVKDESEKSDAKKLDAKIARDINKKGEKRRSKVLRRLKSRLAF</sequence>
<keyword evidence="3" id="KW-0378">Hydrolase</keyword>
<feature type="region of interest" description="Disordered" evidence="6">
    <location>
        <begin position="317"/>
        <end position="349"/>
    </location>
</feature>
<evidence type="ECO:0000259" key="7">
    <source>
        <dbReference type="SMART" id="SM00382"/>
    </source>
</evidence>
<organism evidence="8 9">
    <name type="scientific">Phtheirospermum japonicum</name>
    <dbReference type="NCBI Taxonomy" id="374723"/>
    <lineage>
        <taxon>Eukaryota</taxon>
        <taxon>Viridiplantae</taxon>
        <taxon>Streptophyta</taxon>
        <taxon>Embryophyta</taxon>
        <taxon>Tracheophyta</taxon>
        <taxon>Spermatophyta</taxon>
        <taxon>Magnoliopsida</taxon>
        <taxon>eudicotyledons</taxon>
        <taxon>Gunneridae</taxon>
        <taxon>Pentapetalae</taxon>
        <taxon>asterids</taxon>
        <taxon>lamiids</taxon>
        <taxon>Lamiales</taxon>
        <taxon>Orobanchaceae</taxon>
        <taxon>Orobanchaceae incertae sedis</taxon>
        <taxon>Phtheirospermum</taxon>
    </lineage>
</organism>
<evidence type="ECO:0000256" key="6">
    <source>
        <dbReference type="SAM" id="MobiDB-lite"/>
    </source>
</evidence>
<dbReference type="Gene3D" id="3.40.50.300">
    <property type="entry name" value="P-loop containing nucleotide triphosphate hydrolases"/>
    <property type="match status" value="1"/>
</dbReference>
<comment type="cofactor">
    <cofactor evidence="1">
        <name>Mg(2+)</name>
        <dbReference type="ChEBI" id="CHEBI:18420"/>
    </cofactor>
</comment>
<accession>A0A830BNH6</accession>
<dbReference type="InterPro" id="IPR027417">
    <property type="entry name" value="P-loop_NTPase"/>
</dbReference>
<evidence type="ECO:0000313" key="8">
    <source>
        <dbReference type="EMBL" id="GFP85405.1"/>
    </source>
</evidence>
<dbReference type="InterPro" id="IPR003593">
    <property type="entry name" value="AAA+_ATPase"/>
</dbReference>
<protein>
    <submittedName>
        <fullName evidence="8">Probable mitochondrial chaperone bcs1-b</fullName>
    </submittedName>
</protein>
<dbReference type="InterPro" id="IPR025753">
    <property type="entry name" value="AAA_N_dom"/>
</dbReference>
<dbReference type="InterPro" id="IPR050747">
    <property type="entry name" value="Mitochondrial_chaperone_BCS1"/>
</dbReference>
<name>A0A830BNH6_9LAMI</name>
<feature type="compositionally biased region" description="Acidic residues" evidence="6">
    <location>
        <begin position="322"/>
        <end position="335"/>
    </location>
</feature>
<comment type="caution">
    <text evidence="8">The sequence shown here is derived from an EMBL/GenBank/DDBJ whole genome shotgun (WGS) entry which is preliminary data.</text>
</comment>
<evidence type="ECO:0000256" key="3">
    <source>
        <dbReference type="ARBA" id="ARBA00022801"/>
    </source>
</evidence>
<keyword evidence="4" id="KW-0460">Magnesium</keyword>
<comment type="catalytic activity">
    <reaction evidence="5">
        <text>ATP + H2O = ADP + phosphate + H(+)</text>
        <dbReference type="Rhea" id="RHEA:13065"/>
        <dbReference type="ChEBI" id="CHEBI:15377"/>
        <dbReference type="ChEBI" id="CHEBI:15378"/>
        <dbReference type="ChEBI" id="CHEBI:30616"/>
        <dbReference type="ChEBI" id="CHEBI:43474"/>
        <dbReference type="ChEBI" id="CHEBI:456216"/>
    </reaction>
</comment>
<evidence type="ECO:0000256" key="2">
    <source>
        <dbReference type="ARBA" id="ARBA00007448"/>
    </source>
</evidence>
<dbReference type="InterPro" id="IPR058017">
    <property type="entry name" value="At3g28540-like_C"/>
</dbReference>
<dbReference type="GO" id="GO:0005524">
    <property type="term" value="F:ATP binding"/>
    <property type="evidence" value="ECO:0007669"/>
    <property type="project" value="InterPro"/>
</dbReference>
<comment type="similarity">
    <text evidence="2">Belongs to the AAA ATPase family. BCS1 subfamily.</text>
</comment>
<dbReference type="OrthoDB" id="10251412at2759"/>
<dbReference type="GO" id="GO:0016887">
    <property type="term" value="F:ATP hydrolysis activity"/>
    <property type="evidence" value="ECO:0007669"/>
    <property type="project" value="InterPro"/>
</dbReference>
<proteinExistence type="inferred from homology"/>
<dbReference type="Pfam" id="PF14363">
    <property type="entry name" value="AAA_assoc"/>
    <property type="match status" value="1"/>
</dbReference>
<dbReference type="PANTHER" id="PTHR23070">
    <property type="entry name" value="BCS1 AAA-TYPE ATPASE"/>
    <property type="match status" value="1"/>
</dbReference>
<reference evidence="8" key="1">
    <citation type="submission" date="2020-07" db="EMBL/GenBank/DDBJ databases">
        <title>Ethylene signaling mediates host invasion by parasitic plants.</title>
        <authorList>
            <person name="Yoshida S."/>
        </authorList>
    </citation>
    <scope>NUCLEOTIDE SEQUENCE</scope>
    <source>
        <strain evidence="8">Okayama</strain>
    </source>
</reference>
<dbReference type="GO" id="GO:0006950">
    <property type="term" value="P:response to stress"/>
    <property type="evidence" value="ECO:0007669"/>
    <property type="project" value="UniProtKB-ARBA"/>
</dbReference>
<dbReference type="Pfam" id="PF00004">
    <property type="entry name" value="AAA"/>
    <property type="match status" value="1"/>
</dbReference>
<dbReference type="Pfam" id="PF25568">
    <property type="entry name" value="AAA_lid_At3g28540"/>
    <property type="match status" value="1"/>
</dbReference>
<evidence type="ECO:0000256" key="4">
    <source>
        <dbReference type="ARBA" id="ARBA00022842"/>
    </source>
</evidence>
<evidence type="ECO:0000313" key="9">
    <source>
        <dbReference type="Proteomes" id="UP000653305"/>
    </source>
</evidence>
<feature type="domain" description="AAA+ ATPase" evidence="7">
    <location>
        <begin position="245"/>
        <end position="405"/>
    </location>
</feature>
<dbReference type="Proteomes" id="UP000653305">
    <property type="component" value="Unassembled WGS sequence"/>
</dbReference>
<evidence type="ECO:0000256" key="1">
    <source>
        <dbReference type="ARBA" id="ARBA00001946"/>
    </source>
</evidence>
<dbReference type="EMBL" id="BMAC01000104">
    <property type="protein sequence ID" value="GFP85405.1"/>
    <property type="molecule type" value="Genomic_DNA"/>
</dbReference>
<dbReference type="AlphaFoldDB" id="A0A830BNH6"/>
<keyword evidence="9" id="KW-1185">Reference proteome</keyword>